<reference evidence="1 2" key="1">
    <citation type="journal article" date="2019" name="Nat. Ecol. Evol.">
        <title>Megaphylogeny resolves global patterns of mushroom evolution.</title>
        <authorList>
            <person name="Varga T."/>
            <person name="Krizsan K."/>
            <person name="Foldi C."/>
            <person name="Dima B."/>
            <person name="Sanchez-Garcia M."/>
            <person name="Sanchez-Ramirez S."/>
            <person name="Szollosi G.J."/>
            <person name="Szarkandi J.G."/>
            <person name="Papp V."/>
            <person name="Albert L."/>
            <person name="Andreopoulos W."/>
            <person name="Angelini C."/>
            <person name="Antonin V."/>
            <person name="Barry K.W."/>
            <person name="Bougher N.L."/>
            <person name="Buchanan P."/>
            <person name="Buyck B."/>
            <person name="Bense V."/>
            <person name="Catcheside P."/>
            <person name="Chovatia M."/>
            <person name="Cooper J."/>
            <person name="Damon W."/>
            <person name="Desjardin D."/>
            <person name="Finy P."/>
            <person name="Geml J."/>
            <person name="Haridas S."/>
            <person name="Hughes K."/>
            <person name="Justo A."/>
            <person name="Karasinski D."/>
            <person name="Kautmanova I."/>
            <person name="Kiss B."/>
            <person name="Kocsube S."/>
            <person name="Kotiranta H."/>
            <person name="LaButti K.M."/>
            <person name="Lechner B.E."/>
            <person name="Liimatainen K."/>
            <person name="Lipzen A."/>
            <person name="Lukacs Z."/>
            <person name="Mihaltcheva S."/>
            <person name="Morgado L.N."/>
            <person name="Niskanen T."/>
            <person name="Noordeloos M.E."/>
            <person name="Ohm R.A."/>
            <person name="Ortiz-Santana B."/>
            <person name="Ovrebo C."/>
            <person name="Racz N."/>
            <person name="Riley R."/>
            <person name="Savchenko A."/>
            <person name="Shiryaev A."/>
            <person name="Soop K."/>
            <person name="Spirin V."/>
            <person name="Szebenyi C."/>
            <person name="Tomsovsky M."/>
            <person name="Tulloss R.E."/>
            <person name="Uehling J."/>
            <person name="Grigoriev I.V."/>
            <person name="Vagvolgyi C."/>
            <person name="Papp T."/>
            <person name="Martin F.M."/>
            <person name="Miettinen O."/>
            <person name="Hibbett D.S."/>
            <person name="Nagy L.G."/>
        </authorList>
    </citation>
    <scope>NUCLEOTIDE SEQUENCE [LARGE SCALE GENOMIC DNA]</scope>
    <source>
        <strain evidence="1 2">CBS 309.79</strain>
    </source>
</reference>
<protein>
    <submittedName>
        <fullName evidence="1">Uncharacterized protein</fullName>
    </submittedName>
</protein>
<gene>
    <name evidence="1" type="ORF">BDV98DRAFT_409446</name>
</gene>
<dbReference type="Proteomes" id="UP000305067">
    <property type="component" value="Unassembled WGS sequence"/>
</dbReference>
<evidence type="ECO:0000313" key="2">
    <source>
        <dbReference type="Proteomes" id="UP000305067"/>
    </source>
</evidence>
<dbReference type="AlphaFoldDB" id="A0A5C3QLY7"/>
<accession>A0A5C3QLY7</accession>
<organism evidence="1 2">
    <name type="scientific">Pterulicium gracile</name>
    <dbReference type="NCBI Taxonomy" id="1884261"/>
    <lineage>
        <taxon>Eukaryota</taxon>
        <taxon>Fungi</taxon>
        <taxon>Dikarya</taxon>
        <taxon>Basidiomycota</taxon>
        <taxon>Agaricomycotina</taxon>
        <taxon>Agaricomycetes</taxon>
        <taxon>Agaricomycetidae</taxon>
        <taxon>Agaricales</taxon>
        <taxon>Pleurotineae</taxon>
        <taxon>Pterulaceae</taxon>
        <taxon>Pterulicium</taxon>
    </lineage>
</organism>
<proteinExistence type="predicted"/>
<name>A0A5C3QLY7_9AGAR</name>
<keyword evidence="2" id="KW-1185">Reference proteome</keyword>
<sequence>MGSGSPTMHPEQLARFQYLLTKRVGYARPQPPSMFLNAGMHESVGEPVVFMALEVLILEHKTWENLDWGEANYRSKMKALFGERRREFPMLRSVNVNISGSMDLSGDSLRAPNLREFFLPRPSDLQPLLSFARSSGHALQTLICDPPPPFKNVGDNIDLPCVLSQLPNLNHLEFRLVHPRLFHRLLFRLHPYPTTQDNSNPKVITTPLCPKLTSFISKAKTGLEPPKTKDVLHLINSVLHSRWHNALSSPVAWSPDFACLTST</sequence>
<evidence type="ECO:0000313" key="1">
    <source>
        <dbReference type="EMBL" id="TFL02933.1"/>
    </source>
</evidence>
<dbReference type="EMBL" id="ML178821">
    <property type="protein sequence ID" value="TFL02933.1"/>
    <property type="molecule type" value="Genomic_DNA"/>
</dbReference>